<gene>
    <name evidence="1" type="ORF">KME32_21325</name>
</gene>
<protein>
    <submittedName>
        <fullName evidence="1">Uncharacterized protein</fullName>
    </submittedName>
</protein>
<organism evidence="1 2">
    <name type="scientific">Mojavia pulchra JT2-VF2</name>
    <dbReference type="NCBI Taxonomy" id="287848"/>
    <lineage>
        <taxon>Bacteria</taxon>
        <taxon>Bacillati</taxon>
        <taxon>Cyanobacteriota</taxon>
        <taxon>Cyanophyceae</taxon>
        <taxon>Nostocales</taxon>
        <taxon>Nostocaceae</taxon>
    </lineage>
</organism>
<sequence>MHFETRIILKEVFRDQHRPGFIEPFHKVVFEVQSDGIDPLEIGLWVHRSYPDENLIKVGRSFLAGRLTDMVTVASEGAYTPSEVDALWQTVKPVSVL</sequence>
<dbReference type="Proteomes" id="UP000715781">
    <property type="component" value="Unassembled WGS sequence"/>
</dbReference>
<proteinExistence type="predicted"/>
<reference evidence="1" key="2">
    <citation type="journal article" date="2022" name="Microbiol. Resour. Announc.">
        <title>Metagenome Sequencing to Explore Phylogenomics of Terrestrial Cyanobacteria.</title>
        <authorList>
            <person name="Ward R.D."/>
            <person name="Stajich J.E."/>
            <person name="Johansen J.R."/>
            <person name="Huntemann M."/>
            <person name="Clum A."/>
            <person name="Foster B."/>
            <person name="Foster B."/>
            <person name="Roux S."/>
            <person name="Palaniappan K."/>
            <person name="Varghese N."/>
            <person name="Mukherjee S."/>
            <person name="Reddy T.B.K."/>
            <person name="Daum C."/>
            <person name="Copeland A."/>
            <person name="Chen I.A."/>
            <person name="Ivanova N.N."/>
            <person name="Kyrpides N.C."/>
            <person name="Shapiro N."/>
            <person name="Eloe-Fadrosh E.A."/>
            <person name="Pietrasiak N."/>
        </authorList>
    </citation>
    <scope>NUCLEOTIDE SEQUENCE</scope>
    <source>
        <strain evidence="1">JT2-VF2</strain>
    </source>
</reference>
<name>A0A951Q0T6_9NOST</name>
<reference evidence="1" key="1">
    <citation type="submission" date="2021-05" db="EMBL/GenBank/DDBJ databases">
        <authorList>
            <person name="Pietrasiak N."/>
            <person name="Ward R."/>
            <person name="Stajich J.E."/>
            <person name="Kurbessoian T."/>
        </authorList>
    </citation>
    <scope>NUCLEOTIDE SEQUENCE</scope>
    <source>
        <strain evidence="1">JT2-VF2</strain>
    </source>
</reference>
<accession>A0A951Q0T6</accession>
<evidence type="ECO:0000313" key="2">
    <source>
        <dbReference type="Proteomes" id="UP000715781"/>
    </source>
</evidence>
<dbReference type="EMBL" id="JAHHHN010000014">
    <property type="protein sequence ID" value="MBW4563635.1"/>
    <property type="molecule type" value="Genomic_DNA"/>
</dbReference>
<evidence type="ECO:0000313" key="1">
    <source>
        <dbReference type="EMBL" id="MBW4563635.1"/>
    </source>
</evidence>
<comment type="caution">
    <text evidence="1">The sequence shown here is derived from an EMBL/GenBank/DDBJ whole genome shotgun (WGS) entry which is preliminary data.</text>
</comment>
<dbReference type="AlphaFoldDB" id="A0A951Q0T6"/>